<name>A0A0A1MT33_9BACI</name>
<accession>A0A0A1MT33</accession>
<keyword evidence="1" id="KW-0472">Membrane</keyword>
<feature type="transmembrane region" description="Helical" evidence="1">
    <location>
        <begin position="89"/>
        <end position="111"/>
    </location>
</feature>
<evidence type="ECO:0000256" key="1">
    <source>
        <dbReference type="SAM" id="Phobius"/>
    </source>
</evidence>
<dbReference type="Proteomes" id="UP000040453">
    <property type="component" value="Unassembled WGS sequence"/>
</dbReference>
<proteinExistence type="predicted"/>
<reference evidence="2 3" key="1">
    <citation type="submission" date="2014-11" db="EMBL/GenBank/DDBJ databases">
        <authorList>
            <person name="Urmite Genomes Urmite Genomes"/>
        </authorList>
    </citation>
    <scope>NUCLEOTIDE SEQUENCE [LARGE SCALE GENOMIC DNA]</scope>
    <source>
        <strain evidence="2 3">Oc5</strain>
    </source>
</reference>
<evidence type="ECO:0000313" key="3">
    <source>
        <dbReference type="Proteomes" id="UP000040453"/>
    </source>
</evidence>
<keyword evidence="1" id="KW-0812">Transmembrane</keyword>
<keyword evidence="3" id="KW-1185">Reference proteome</keyword>
<organism evidence="2 3">
    <name type="scientific">Oceanobacillus oncorhynchi</name>
    <dbReference type="NCBI Taxonomy" id="545501"/>
    <lineage>
        <taxon>Bacteria</taxon>
        <taxon>Bacillati</taxon>
        <taxon>Bacillota</taxon>
        <taxon>Bacilli</taxon>
        <taxon>Bacillales</taxon>
        <taxon>Bacillaceae</taxon>
        <taxon>Oceanobacillus</taxon>
    </lineage>
</organism>
<dbReference type="Pfam" id="PF06695">
    <property type="entry name" value="Sm_multidrug_ex"/>
    <property type="match status" value="1"/>
</dbReference>
<feature type="transmembrane region" description="Helical" evidence="1">
    <location>
        <begin position="12"/>
        <end position="34"/>
    </location>
</feature>
<feature type="transmembrane region" description="Helical" evidence="1">
    <location>
        <begin position="40"/>
        <end position="61"/>
    </location>
</feature>
<gene>
    <name evidence="2" type="ORF">BN997_02675</name>
</gene>
<keyword evidence="1" id="KW-1133">Transmembrane helix</keyword>
<dbReference type="EMBL" id="CDGG01000001">
    <property type="protein sequence ID" value="CEI82789.1"/>
    <property type="molecule type" value="Genomic_DNA"/>
</dbReference>
<dbReference type="OrthoDB" id="2111451at2"/>
<dbReference type="RefSeq" id="WP_042532794.1">
    <property type="nucleotide sequence ID" value="NZ_CAXOIH010000018.1"/>
</dbReference>
<dbReference type="STRING" id="545501.BN997_02675"/>
<evidence type="ECO:0000313" key="2">
    <source>
        <dbReference type="EMBL" id="CEI82789.1"/>
    </source>
</evidence>
<sequence length="144" mass="15919">MFNYLSLAATAWFIGFFPMFEIYIAIPATMVMGLDAVSSIIWSSFGNFLPVPFIAFFYQLLAKSERIKKWLDKLANSKYKYRIEKQGPLVVVLLTPIIGSWAVAVIANGIGMNKVKLFISAGASILVYGIVIAVLTYYGVAFVG</sequence>
<dbReference type="AlphaFoldDB" id="A0A0A1MT33"/>
<protein>
    <submittedName>
        <fullName evidence="2">Putative small multi-drug export protein</fullName>
    </submittedName>
</protein>
<feature type="transmembrane region" description="Helical" evidence="1">
    <location>
        <begin position="117"/>
        <end position="140"/>
    </location>
</feature>
<dbReference type="InterPro" id="IPR009577">
    <property type="entry name" value="Sm_multidrug_ex"/>
</dbReference>